<dbReference type="Pfam" id="PF01019">
    <property type="entry name" value="G_glu_transpept"/>
    <property type="match status" value="1"/>
</dbReference>
<organism evidence="1 2">
    <name type="scientific">Sulfobacillus thermosulfidooxidans</name>
    <dbReference type="NCBI Taxonomy" id="28034"/>
    <lineage>
        <taxon>Bacteria</taxon>
        <taxon>Bacillati</taxon>
        <taxon>Bacillota</taxon>
        <taxon>Clostridia</taxon>
        <taxon>Eubacteriales</taxon>
        <taxon>Clostridiales Family XVII. Incertae Sedis</taxon>
        <taxon>Sulfobacillus</taxon>
    </lineage>
</organism>
<gene>
    <name evidence="1" type="ORF">C7B47_14665</name>
</gene>
<dbReference type="Gene3D" id="3.60.20.40">
    <property type="match status" value="1"/>
</dbReference>
<dbReference type="AlphaFoldDB" id="A0A2T2WQJ2"/>
<dbReference type="SUPFAM" id="SSF56235">
    <property type="entry name" value="N-terminal nucleophile aminohydrolases (Ntn hydrolases)"/>
    <property type="match status" value="1"/>
</dbReference>
<dbReference type="InterPro" id="IPR029055">
    <property type="entry name" value="Ntn_hydrolases_N"/>
</dbReference>
<dbReference type="PANTHER" id="PTHR43881">
    <property type="entry name" value="GAMMA-GLUTAMYLTRANSPEPTIDASE (AFU_ORTHOLOGUE AFUA_4G13580)"/>
    <property type="match status" value="1"/>
</dbReference>
<evidence type="ECO:0000313" key="1">
    <source>
        <dbReference type="EMBL" id="PSR24506.1"/>
    </source>
</evidence>
<dbReference type="EMBL" id="PXYX01000051">
    <property type="protein sequence ID" value="PSR24506.1"/>
    <property type="molecule type" value="Genomic_DNA"/>
</dbReference>
<accession>A0A2T2WQJ2</accession>
<name>A0A2T2WQJ2_SULTH</name>
<dbReference type="InterPro" id="IPR052896">
    <property type="entry name" value="GGT-like_enzyme"/>
</dbReference>
<keyword evidence="1" id="KW-0808">Transferase</keyword>
<dbReference type="PANTHER" id="PTHR43881:SF1">
    <property type="entry name" value="GAMMA-GLUTAMYLTRANSPEPTIDASE (AFU_ORTHOLOGUE AFUA_4G13580)"/>
    <property type="match status" value="1"/>
</dbReference>
<dbReference type="InterPro" id="IPR043138">
    <property type="entry name" value="GGT_lsub"/>
</dbReference>
<sequence>MPLLADGNIRVPQLFGKKGLRLWNFLPVKKQYLWGGTFKMTRQDGSRSQHRGIAMGQGGIVAAASPLAISYGLQALEQGGTAMDAALAAAFVTTVVLPDQCGIGGDAFILFYDAKLKTVTSIIGAGVSPMGLTADYFLEQGIERMPLYGIHAISVPGAVAAYQEGWKRYSRLTWKWLWQRAIGYARCGVPIGEVTAEHIQNEREKILLEPALTQLFWPNHRHLTAGDILYQPALAATLESIVESEGESFYRGTLGKRIVQTLKSRGSFFDGSEWMTMKAEVKDPFSITYRGKRVYTTPLPSQGFITLEALNLIEPFHLADYGYLNPRAIHLMAEALRRGFKDRLMLVEIGRDDVVRQLLDKKYAQRRIAEFGVDRSGSIGSDWARFLGDTTFIVSADIHGNVACLIHSLGHSFGSGIVAGDTGVLLNNRAGRGFSLHSGSNQLAPRKQTMHTLMAWMVTDEEGNLEWAGGTPGGDGQPQWNLQLLVDLIDWRLNVQEAVESPRWTLYPGTDSNVIGQSEEFRIEERTGHEVLHALRTLGYPLKIQSPWGAGGGAQIIARGAHGIWQGGSDPRVDGAVGVL</sequence>
<dbReference type="Gene3D" id="1.10.246.130">
    <property type="match status" value="1"/>
</dbReference>
<reference evidence="1 2" key="1">
    <citation type="journal article" date="2014" name="BMC Genomics">
        <title>Comparison of environmental and isolate Sulfobacillus genomes reveals diverse carbon, sulfur, nitrogen, and hydrogen metabolisms.</title>
        <authorList>
            <person name="Justice N.B."/>
            <person name="Norman A."/>
            <person name="Brown C.T."/>
            <person name="Singh A."/>
            <person name="Thomas B.C."/>
            <person name="Banfield J.F."/>
        </authorList>
    </citation>
    <scope>NUCLEOTIDE SEQUENCE [LARGE SCALE GENOMIC DNA]</scope>
    <source>
        <strain evidence="1">AMDSBA5</strain>
    </source>
</reference>
<dbReference type="Proteomes" id="UP000242705">
    <property type="component" value="Unassembled WGS sequence"/>
</dbReference>
<dbReference type="GO" id="GO:0016740">
    <property type="term" value="F:transferase activity"/>
    <property type="evidence" value="ECO:0007669"/>
    <property type="project" value="UniProtKB-KW"/>
</dbReference>
<protein>
    <submittedName>
        <fullName evidence="1">Gamma-glutamyltransferase</fullName>
    </submittedName>
</protein>
<evidence type="ECO:0000313" key="2">
    <source>
        <dbReference type="Proteomes" id="UP000242705"/>
    </source>
</evidence>
<proteinExistence type="predicted"/>
<dbReference type="PRINTS" id="PR01210">
    <property type="entry name" value="GGTRANSPTASE"/>
</dbReference>
<comment type="caution">
    <text evidence="1">The sequence shown here is derived from an EMBL/GenBank/DDBJ whole genome shotgun (WGS) entry which is preliminary data.</text>
</comment>
<dbReference type="InterPro" id="IPR043137">
    <property type="entry name" value="GGT_ssub_C"/>
</dbReference>